<dbReference type="EMBL" id="CP022132">
    <property type="protein sequence ID" value="ASG67981.1"/>
    <property type="molecule type" value="Genomic_DNA"/>
</dbReference>
<comment type="similarity">
    <text evidence="1">Belongs to the short-chain dehydrogenases/reductases (SDR) family.</text>
</comment>
<dbReference type="CDD" id="cd05233">
    <property type="entry name" value="SDR_c"/>
    <property type="match status" value="1"/>
</dbReference>
<dbReference type="InterPro" id="IPR036291">
    <property type="entry name" value="NAD(P)-bd_dom_sf"/>
</dbReference>
<gene>
    <name evidence="2" type="ORF">CDV26_05900</name>
</gene>
<accession>A0ABM6LZN6</accession>
<evidence type="ECO:0000256" key="1">
    <source>
        <dbReference type="ARBA" id="ARBA00006484"/>
    </source>
</evidence>
<sequence length="236" mass="25573">MRNKKIVLITGAKKGIGLATSLYLKKQGWKVIGIARSCVDSFPGELFLCDLANEKLTASTLIQINEIHGCSDAIINNVGIAITEALEKVSISALNEVYNLNVISAVQITQFFVKEMKLKEHCKIVNIASRAIFGVRNRTSYSAAKSALVGCTKTWALELAKYRISVNAIAPGPVDTELFRKTRPIGSKEEKEVLDSIPMMRIGKPKEIAATIAFLISKEASFITGQVICVDGGGSL</sequence>
<keyword evidence="3" id="KW-1185">Reference proteome</keyword>
<protein>
    <submittedName>
        <fullName evidence="2">Short-chain dehydrogenase</fullName>
    </submittedName>
</protein>
<organism evidence="2 3">
    <name type="scientific">Francisella halioticida</name>
    <dbReference type="NCBI Taxonomy" id="549298"/>
    <lineage>
        <taxon>Bacteria</taxon>
        <taxon>Pseudomonadati</taxon>
        <taxon>Pseudomonadota</taxon>
        <taxon>Gammaproteobacteria</taxon>
        <taxon>Thiotrichales</taxon>
        <taxon>Francisellaceae</taxon>
        <taxon>Francisella</taxon>
    </lineage>
</organism>
<evidence type="ECO:0000313" key="3">
    <source>
        <dbReference type="Proteomes" id="UP000249910"/>
    </source>
</evidence>
<dbReference type="Gene3D" id="3.40.50.720">
    <property type="entry name" value="NAD(P)-binding Rossmann-like Domain"/>
    <property type="match status" value="1"/>
</dbReference>
<name>A0ABM6LZN6_9GAMM</name>
<dbReference type="RefSeq" id="WP_088772493.1">
    <property type="nucleotide sequence ID" value="NZ_AP023082.1"/>
</dbReference>
<dbReference type="PRINTS" id="PR00080">
    <property type="entry name" value="SDRFAMILY"/>
</dbReference>
<dbReference type="Pfam" id="PF13561">
    <property type="entry name" value="adh_short_C2"/>
    <property type="match status" value="1"/>
</dbReference>
<dbReference type="PANTHER" id="PTHR42879:SF2">
    <property type="entry name" value="3-OXOACYL-[ACYL-CARRIER-PROTEIN] REDUCTASE FABG"/>
    <property type="match status" value="1"/>
</dbReference>
<dbReference type="PANTHER" id="PTHR42879">
    <property type="entry name" value="3-OXOACYL-(ACYL-CARRIER-PROTEIN) REDUCTASE"/>
    <property type="match status" value="1"/>
</dbReference>
<dbReference type="SUPFAM" id="SSF51735">
    <property type="entry name" value="NAD(P)-binding Rossmann-fold domains"/>
    <property type="match status" value="1"/>
</dbReference>
<dbReference type="NCBIfam" id="NF005753">
    <property type="entry name" value="PRK07577.1"/>
    <property type="match status" value="1"/>
</dbReference>
<evidence type="ECO:0000313" key="2">
    <source>
        <dbReference type="EMBL" id="ASG67981.1"/>
    </source>
</evidence>
<proteinExistence type="inferred from homology"/>
<dbReference type="Proteomes" id="UP000249910">
    <property type="component" value="Chromosome"/>
</dbReference>
<dbReference type="InterPro" id="IPR050259">
    <property type="entry name" value="SDR"/>
</dbReference>
<reference evidence="2 3" key="1">
    <citation type="submission" date="2017-06" db="EMBL/GenBank/DDBJ databases">
        <title>Complete genome of Francisella halioticida.</title>
        <authorList>
            <person name="Sjodin A."/>
        </authorList>
    </citation>
    <scope>NUCLEOTIDE SEQUENCE [LARGE SCALE GENOMIC DNA]</scope>
    <source>
        <strain evidence="2 3">DSM 23729</strain>
    </source>
</reference>
<dbReference type="InterPro" id="IPR002347">
    <property type="entry name" value="SDR_fam"/>
</dbReference>
<dbReference type="PRINTS" id="PR00081">
    <property type="entry name" value="GDHRDH"/>
</dbReference>